<accession>F4LS92</accession>
<dbReference type="STRING" id="1209989.TepRe1_0146"/>
<dbReference type="InterPro" id="IPR018540">
    <property type="entry name" value="Spo0E-like"/>
</dbReference>
<evidence type="ECO:0000313" key="1">
    <source>
        <dbReference type="EMBL" id="CCP24845.1"/>
    </source>
</evidence>
<keyword evidence="2" id="KW-1185">Reference proteome</keyword>
<accession>L0RVH2</accession>
<dbReference type="InterPro" id="IPR037208">
    <property type="entry name" value="Spo0E-like_sf"/>
</dbReference>
<dbReference type="InterPro" id="IPR036638">
    <property type="entry name" value="HLH_DNA-bd_sf"/>
</dbReference>
<dbReference type="OrthoDB" id="1726719at2"/>
<dbReference type="HOGENOM" id="CLU_211106_0_0_9"/>
<dbReference type="GO" id="GO:0043937">
    <property type="term" value="P:regulation of sporulation"/>
    <property type="evidence" value="ECO:0007669"/>
    <property type="project" value="InterPro"/>
</dbReference>
<dbReference type="RefSeq" id="WP_013777279.1">
    <property type="nucleotide sequence ID" value="NC_015519.1"/>
</dbReference>
<proteinExistence type="predicted"/>
<sequence>MNIEDKIETARKALHNALKGKDNEEKVLEISREIDKYIIEYYKEDKSKKY</sequence>
<protein>
    <submittedName>
        <fullName evidence="1">Sporulation stage 0, Spo0E-like regulatory phosphatase</fullName>
    </submittedName>
</protein>
<dbReference type="KEGG" id="tep:TepRe1_0146"/>
<reference evidence="2" key="1">
    <citation type="journal article" date="2013" name="Genome Announc.">
        <title>First genome sequence of a syntrophic acetate-oxidizing bacterium, Tepidanaerobacter acetatoxydans strain Re1.</title>
        <authorList>
            <person name="Manzoor S."/>
            <person name="Bongcam-Rudloff E."/>
            <person name="Schnurer A."/>
            <person name="Muller B."/>
        </authorList>
    </citation>
    <scope>NUCLEOTIDE SEQUENCE [LARGE SCALE GENOMIC DNA]</scope>
    <source>
        <strain evidence="2">Re1</strain>
    </source>
</reference>
<dbReference type="PATRIC" id="fig|1209989.3.peg.176"/>
<dbReference type="EMBL" id="HF563609">
    <property type="protein sequence ID" value="CCP24845.1"/>
    <property type="molecule type" value="Genomic_DNA"/>
</dbReference>
<dbReference type="GO" id="GO:0046983">
    <property type="term" value="F:protein dimerization activity"/>
    <property type="evidence" value="ECO:0007669"/>
    <property type="project" value="InterPro"/>
</dbReference>
<organism evidence="1 2">
    <name type="scientific">Tepidanaerobacter acetatoxydans (strain DSM 21804 / JCM 16047 / Re1)</name>
    <dbReference type="NCBI Taxonomy" id="1209989"/>
    <lineage>
        <taxon>Bacteria</taxon>
        <taxon>Bacillati</taxon>
        <taxon>Bacillota</taxon>
        <taxon>Clostridia</taxon>
        <taxon>Thermosediminibacterales</taxon>
        <taxon>Tepidanaerobacteraceae</taxon>
        <taxon>Tepidanaerobacter</taxon>
    </lineage>
</organism>
<dbReference type="Gene3D" id="4.10.280.10">
    <property type="entry name" value="Helix-loop-helix DNA-binding domain"/>
    <property type="match status" value="1"/>
</dbReference>
<evidence type="ECO:0000313" key="2">
    <source>
        <dbReference type="Proteomes" id="UP000010802"/>
    </source>
</evidence>
<gene>
    <name evidence="1" type="ordered locus">TEPIRE1_0157</name>
</gene>
<dbReference type="KEGG" id="tae:TepiRe1_0157"/>
<dbReference type="Proteomes" id="UP000010802">
    <property type="component" value="Chromosome"/>
</dbReference>
<name>F4LS92_TEPAE</name>
<dbReference type="SUPFAM" id="SSF140500">
    <property type="entry name" value="BAS1536-like"/>
    <property type="match status" value="1"/>
</dbReference>
<dbReference type="AlphaFoldDB" id="F4LS92"/>
<dbReference type="Pfam" id="PF09388">
    <property type="entry name" value="SpoOE-like"/>
    <property type="match status" value="1"/>
</dbReference>